<comment type="caution">
    <text evidence="1">The sequence shown here is derived from an EMBL/GenBank/DDBJ whole genome shotgun (WGS) entry which is preliminary data.</text>
</comment>
<gene>
    <name evidence="1" type="ORF">FXF68_38030</name>
</gene>
<dbReference type="RefSeq" id="WP_148767666.1">
    <property type="nucleotide sequence ID" value="NZ_VSRQ01000011.1"/>
</dbReference>
<protein>
    <submittedName>
        <fullName evidence="1">Uncharacterized protein</fullName>
    </submittedName>
</protein>
<reference evidence="1 2" key="1">
    <citation type="submission" date="2019-08" db="EMBL/GenBank/DDBJ databases">
        <title>Actinomadura sp. nov. CYP1-5 isolated from mountain soil.</title>
        <authorList>
            <person name="Songsumanus A."/>
            <person name="Kuncharoen N."/>
            <person name="Kudo T."/>
            <person name="Yuki M."/>
            <person name="Igarashi Y."/>
            <person name="Tanasupawat S."/>
        </authorList>
    </citation>
    <scope>NUCLEOTIDE SEQUENCE [LARGE SCALE GENOMIC DNA]</scope>
    <source>
        <strain evidence="1 2">CYP1-5</strain>
    </source>
</reference>
<accession>A0A5D3F329</accession>
<sequence length="84" mass="9228">MPHVAIAMALIMAMLPLPRLASPGGPHPLLDHCESVLRRMPGVIDALNTVNGRLRRVRVRVVLILIISIVVTRLPELWNGTLVP</sequence>
<name>A0A5D3F329_9ACTN</name>
<dbReference type="EMBL" id="VSRQ01000011">
    <property type="protein sequence ID" value="TYK43417.1"/>
    <property type="molecule type" value="Genomic_DNA"/>
</dbReference>
<organism evidence="1 2">
    <name type="scientific">Actinomadura decatromicini</name>
    <dbReference type="NCBI Taxonomy" id="2604572"/>
    <lineage>
        <taxon>Bacteria</taxon>
        <taxon>Bacillati</taxon>
        <taxon>Actinomycetota</taxon>
        <taxon>Actinomycetes</taxon>
        <taxon>Streptosporangiales</taxon>
        <taxon>Thermomonosporaceae</taxon>
        <taxon>Actinomadura</taxon>
    </lineage>
</organism>
<dbReference type="AlphaFoldDB" id="A0A5D3F329"/>
<proteinExistence type="predicted"/>
<evidence type="ECO:0000313" key="1">
    <source>
        <dbReference type="EMBL" id="TYK43417.1"/>
    </source>
</evidence>
<dbReference type="Proteomes" id="UP000323505">
    <property type="component" value="Unassembled WGS sequence"/>
</dbReference>
<evidence type="ECO:0000313" key="2">
    <source>
        <dbReference type="Proteomes" id="UP000323505"/>
    </source>
</evidence>
<keyword evidence="2" id="KW-1185">Reference proteome</keyword>